<keyword evidence="2" id="KW-1185">Reference proteome</keyword>
<reference evidence="1" key="1">
    <citation type="submission" date="2022-03" db="EMBL/GenBank/DDBJ databases">
        <authorList>
            <person name="Lindestad O."/>
        </authorList>
    </citation>
    <scope>NUCLEOTIDE SEQUENCE</scope>
</reference>
<protein>
    <submittedName>
        <fullName evidence="1">Jg16108 protein</fullName>
    </submittedName>
</protein>
<evidence type="ECO:0000313" key="1">
    <source>
        <dbReference type="EMBL" id="CAH2240722.1"/>
    </source>
</evidence>
<organism evidence="1 2">
    <name type="scientific">Pararge aegeria aegeria</name>
    <dbReference type="NCBI Taxonomy" id="348720"/>
    <lineage>
        <taxon>Eukaryota</taxon>
        <taxon>Metazoa</taxon>
        <taxon>Ecdysozoa</taxon>
        <taxon>Arthropoda</taxon>
        <taxon>Hexapoda</taxon>
        <taxon>Insecta</taxon>
        <taxon>Pterygota</taxon>
        <taxon>Neoptera</taxon>
        <taxon>Endopterygota</taxon>
        <taxon>Lepidoptera</taxon>
        <taxon>Glossata</taxon>
        <taxon>Ditrysia</taxon>
        <taxon>Papilionoidea</taxon>
        <taxon>Nymphalidae</taxon>
        <taxon>Satyrinae</taxon>
        <taxon>Satyrini</taxon>
        <taxon>Parargina</taxon>
        <taxon>Pararge</taxon>
    </lineage>
</organism>
<comment type="caution">
    <text evidence="1">The sequence shown here is derived from an EMBL/GenBank/DDBJ whole genome shotgun (WGS) entry which is preliminary data.</text>
</comment>
<dbReference type="Proteomes" id="UP000838756">
    <property type="component" value="Unassembled WGS sequence"/>
</dbReference>
<accession>A0A8S4RV75</accession>
<name>A0A8S4RV75_9NEOP</name>
<gene>
    <name evidence="1" type="primary">jg16108</name>
    <name evidence="1" type="ORF">PAEG_LOCUS17282</name>
</gene>
<proteinExistence type="predicted"/>
<sequence length="128" mass="13999">MEPYPPRVSELISASFSAEDDGLVIPLVVRGHIVDADHVSALQTGVQSETTNVLDRIKRYLAEVDGYIVDILIISLLTNAGLYSYGRRGFRAYTLNAALMRKGGLKLLSSPVNNRVPRLSVLSTTNII</sequence>
<dbReference type="AlphaFoldDB" id="A0A8S4RV75"/>
<evidence type="ECO:0000313" key="2">
    <source>
        <dbReference type="Proteomes" id="UP000838756"/>
    </source>
</evidence>
<dbReference type="EMBL" id="CAKXAJ010025548">
    <property type="protein sequence ID" value="CAH2240722.1"/>
    <property type="molecule type" value="Genomic_DNA"/>
</dbReference>